<dbReference type="GeneID" id="81588560"/>
<sequence length="97" mass="11083">MYIYCPFKKGKIIKLTEPVSRWKIVEKVNEHEQFEDTEPHPSLASAKFLCRDASDSSNNKYAYLCIVQQIPSVKGKVSDHVSREATQLTPELKATQL</sequence>
<reference evidence="1" key="1">
    <citation type="journal article" date="2023" name="IMA Fungus">
        <title>Comparative genomic study of the Penicillium genus elucidates a diverse pangenome and 15 lateral gene transfer events.</title>
        <authorList>
            <person name="Petersen C."/>
            <person name="Sorensen T."/>
            <person name="Nielsen M.R."/>
            <person name="Sondergaard T.E."/>
            <person name="Sorensen J.L."/>
            <person name="Fitzpatrick D.A."/>
            <person name="Frisvad J.C."/>
            <person name="Nielsen K.L."/>
        </authorList>
    </citation>
    <scope>NUCLEOTIDE SEQUENCE</scope>
    <source>
        <strain evidence="1">IBT 12815</strain>
    </source>
</reference>
<evidence type="ECO:0000313" key="2">
    <source>
        <dbReference type="Proteomes" id="UP001213799"/>
    </source>
</evidence>
<dbReference type="AlphaFoldDB" id="A0AAD6E912"/>
<dbReference type="RefSeq" id="XP_056754103.1">
    <property type="nucleotide sequence ID" value="XM_056898318.1"/>
</dbReference>
<proteinExistence type="predicted"/>
<comment type="caution">
    <text evidence="1">The sequence shown here is derived from an EMBL/GenBank/DDBJ whole genome shotgun (WGS) entry which is preliminary data.</text>
</comment>
<keyword evidence="2" id="KW-1185">Reference proteome</keyword>
<gene>
    <name evidence="1" type="ORF">N7537_007261</name>
</gene>
<evidence type="ECO:0000313" key="1">
    <source>
        <dbReference type="EMBL" id="KAJ5604305.1"/>
    </source>
</evidence>
<name>A0AAD6E912_9EURO</name>
<dbReference type="EMBL" id="JAQJAE010000003">
    <property type="protein sequence ID" value="KAJ5604305.1"/>
    <property type="molecule type" value="Genomic_DNA"/>
</dbReference>
<accession>A0AAD6E912</accession>
<organism evidence="1 2">
    <name type="scientific">Penicillium hordei</name>
    <dbReference type="NCBI Taxonomy" id="40994"/>
    <lineage>
        <taxon>Eukaryota</taxon>
        <taxon>Fungi</taxon>
        <taxon>Dikarya</taxon>
        <taxon>Ascomycota</taxon>
        <taxon>Pezizomycotina</taxon>
        <taxon>Eurotiomycetes</taxon>
        <taxon>Eurotiomycetidae</taxon>
        <taxon>Eurotiales</taxon>
        <taxon>Aspergillaceae</taxon>
        <taxon>Penicillium</taxon>
    </lineage>
</organism>
<reference evidence="1" key="2">
    <citation type="submission" date="2023-01" db="EMBL/GenBank/DDBJ databases">
        <authorList>
            <person name="Petersen C."/>
        </authorList>
    </citation>
    <scope>NUCLEOTIDE SEQUENCE</scope>
    <source>
        <strain evidence="1">IBT 12815</strain>
    </source>
</reference>
<protein>
    <submittedName>
        <fullName evidence="1">Uncharacterized protein</fullName>
    </submittedName>
</protein>
<dbReference type="Proteomes" id="UP001213799">
    <property type="component" value="Unassembled WGS sequence"/>
</dbReference>